<dbReference type="AlphaFoldDB" id="A0A024G178"/>
<accession>A0A024G178</accession>
<reference evidence="1 2" key="1">
    <citation type="submission" date="2012-05" db="EMBL/GenBank/DDBJ databases">
        <title>Recombination and specialization in a pathogen metapopulation.</title>
        <authorList>
            <person name="Gardiner A."/>
            <person name="Kemen E."/>
            <person name="Schultz-Larsen T."/>
            <person name="MacLean D."/>
            <person name="Van Oosterhout C."/>
            <person name="Jones J.D.G."/>
        </authorList>
    </citation>
    <scope>NUCLEOTIDE SEQUENCE [LARGE SCALE GENOMIC DNA]</scope>
    <source>
        <strain evidence="1 2">Ac Nc2</strain>
    </source>
</reference>
<comment type="caution">
    <text evidence="1">The sequence shown here is derived from an EMBL/GenBank/DDBJ whole genome shotgun (WGS) entry which is preliminary data.</text>
</comment>
<keyword evidence="2" id="KW-1185">Reference proteome</keyword>
<evidence type="ECO:0000313" key="1">
    <source>
        <dbReference type="EMBL" id="CCI40612.1"/>
    </source>
</evidence>
<organism evidence="1 2">
    <name type="scientific">Albugo candida</name>
    <dbReference type="NCBI Taxonomy" id="65357"/>
    <lineage>
        <taxon>Eukaryota</taxon>
        <taxon>Sar</taxon>
        <taxon>Stramenopiles</taxon>
        <taxon>Oomycota</taxon>
        <taxon>Peronosporomycetes</taxon>
        <taxon>Albuginales</taxon>
        <taxon>Albuginaceae</taxon>
        <taxon>Albugo</taxon>
    </lineage>
</organism>
<dbReference type="Proteomes" id="UP000053237">
    <property type="component" value="Unassembled WGS sequence"/>
</dbReference>
<sequence>MAFRIADSHVFQVISNLRVASHVCLHGGASTRKYRFNVLPALTQVPNRHISLNFGSADFLIWVYVMLLRRNIHLSVVNYVDYYLLCNSNSHRLEFHLDLLLSQVAVYNQERVNFAKVFASEYPDLSQCVPRMSLYQLLTLVVCILI</sequence>
<evidence type="ECO:0000313" key="2">
    <source>
        <dbReference type="Proteomes" id="UP000053237"/>
    </source>
</evidence>
<gene>
    <name evidence="1" type="ORF">BN9_013960</name>
</gene>
<dbReference type="EMBL" id="CAIX01000010">
    <property type="protein sequence ID" value="CCI40612.1"/>
    <property type="molecule type" value="Genomic_DNA"/>
</dbReference>
<name>A0A024G178_9STRA</name>
<dbReference type="InParanoid" id="A0A024G178"/>
<proteinExistence type="predicted"/>
<protein>
    <submittedName>
        <fullName evidence="1">Uncharacterized protein</fullName>
    </submittedName>
</protein>